<sequence>MTRPVKLLWYLTAPDGPYPWAEEGRWQTGFDHLEQLAVTIDKLGFYGALLGSSTFESLAVAAAMIPATERMKFLVAQHPGELSPAVLAKYAQTFDHFSNGRLLFNVVNGNDAGLAALGVHYPHDERYDFSFEYWDAFRKVYAGDRSGYEGQFVKLSPRGEGGAPMGVWAGPYQPHGVPLWGAGTSAPGVAHSVRLLDVYLSFANTPPLLGDKFRRVGAEAAKIGRTLEYGTRLQVIVRETEEEAWAHAEWLLQRSSVEHALRSIRMRLPPGETLETFRSPDPQVQRNIETVKSGRLPSARDLEVYPNVWVGPAWFGFDIMGPAAGTTLVGSAENVAARIREYVEQGTGAFILSGFPLISEAHRVAELLFPLLDLDHGFDVPALRVGPPRASADPVPAPPPEKVPA</sequence>
<keyword evidence="7" id="KW-1185">Reference proteome</keyword>
<organism evidence="6 7">
    <name type="scientific">Novosphingobium clariflavum</name>
    <dbReference type="NCBI Taxonomy" id="2029884"/>
    <lineage>
        <taxon>Bacteria</taxon>
        <taxon>Pseudomonadati</taxon>
        <taxon>Pseudomonadota</taxon>
        <taxon>Alphaproteobacteria</taxon>
        <taxon>Sphingomonadales</taxon>
        <taxon>Sphingomonadaceae</taxon>
        <taxon>Novosphingobium</taxon>
    </lineage>
</organism>
<evidence type="ECO:0000313" key="7">
    <source>
        <dbReference type="Proteomes" id="UP001589858"/>
    </source>
</evidence>
<dbReference type="SUPFAM" id="SSF51679">
    <property type="entry name" value="Bacterial luciferase-like"/>
    <property type="match status" value="1"/>
</dbReference>
<evidence type="ECO:0000259" key="5">
    <source>
        <dbReference type="Pfam" id="PF00296"/>
    </source>
</evidence>
<keyword evidence="4" id="KW-0503">Monooxygenase</keyword>
<protein>
    <submittedName>
        <fullName evidence="6">LLM class flavin-dependent oxidoreductase</fullName>
    </submittedName>
</protein>
<keyword evidence="1" id="KW-0285">Flavoprotein</keyword>
<accession>A0ABV6SBN9</accession>
<keyword evidence="3" id="KW-0560">Oxidoreductase</keyword>
<dbReference type="PANTHER" id="PTHR42847">
    <property type="entry name" value="ALKANESULFONATE MONOOXYGENASE"/>
    <property type="match status" value="1"/>
</dbReference>
<proteinExistence type="predicted"/>
<dbReference type="InterPro" id="IPR050172">
    <property type="entry name" value="SsuD_RutA_monooxygenase"/>
</dbReference>
<gene>
    <name evidence="6" type="ORF">ACFFF8_18960</name>
</gene>
<evidence type="ECO:0000256" key="3">
    <source>
        <dbReference type="ARBA" id="ARBA00023002"/>
    </source>
</evidence>
<dbReference type="EMBL" id="JBHLTM010000075">
    <property type="protein sequence ID" value="MFC0686670.1"/>
    <property type="molecule type" value="Genomic_DNA"/>
</dbReference>
<dbReference type="RefSeq" id="WP_267218474.1">
    <property type="nucleotide sequence ID" value="NZ_JAPCWC010000001.1"/>
</dbReference>
<feature type="domain" description="Luciferase-like" evidence="5">
    <location>
        <begin position="28"/>
        <end position="346"/>
    </location>
</feature>
<reference evidence="6 7" key="1">
    <citation type="submission" date="2024-09" db="EMBL/GenBank/DDBJ databases">
        <authorList>
            <person name="Sun Q."/>
            <person name="Mori K."/>
        </authorList>
    </citation>
    <scope>NUCLEOTIDE SEQUENCE [LARGE SCALE GENOMIC DNA]</scope>
    <source>
        <strain evidence="6 7">CICC 11035S</strain>
    </source>
</reference>
<evidence type="ECO:0000256" key="2">
    <source>
        <dbReference type="ARBA" id="ARBA00022643"/>
    </source>
</evidence>
<name>A0ABV6SBN9_9SPHN</name>
<dbReference type="Proteomes" id="UP001589858">
    <property type="component" value="Unassembled WGS sequence"/>
</dbReference>
<keyword evidence="2" id="KW-0288">FMN</keyword>
<comment type="caution">
    <text evidence="6">The sequence shown here is derived from an EMBL/GenBank/DDBJ whole genome shotgun (WGS) entry which is preliminary data.</text>
</comment>
<evidence type="ECO:0000313" key="6">
    <source>
        <dbReference type="EMBL" id="MFC0686670.1"/>
    </source>
</evidence>
<dbReference type="PANTHER" id="PTHR42847:SF4">
    <property type="entry name" value="ALKANESULFONATE MONOOXYGENASE-RELATED"/>
    <property type="match status" value="1"/>
</dbReference>
<evidence type="ECO:0000256" key="4">
    <source>
        <dbReference type="ARBA" id="ARBA00023033"/>
    </source>
</evidence>
<dbReference type="InterPro" id="IPR036661">
    <property type="entry name" value="Luciferase-like_sf"/>
</dbReference>
<dbReference type="InterPro" id="IPR011251">
    <property type="entry name" value="Luciferase-like_dom"/>
</dbReference>
<dbReference type="Gene3D" id="3.20.20.30">
    <property type="entry name" value="Luciferase-like domain"/>
    <property type="match status" value="1"/>
</dbReference>
<dbReference type="Pfam" id="PF00296">
    <property type="entry name" value="Bac_luciferase"/>
    <property type="match status" value="1"/>
</dbReference>
<evidence type="ECO:0000256" key="1">
    <source>
        <dbReference type="ARBA" id="ARBA00022630"/>
    </source>
</evidence>